<dbReference type="PROSITE" id="PS52052">
    <property type="entry name" value="PEHE"/>
    <property type="match status" value="1"/>
</dbReference>
<evidence type="ECO:0000256" key="1">
    <source>
        <dbReference type="SAM" id="MobiDB-lite"/>
    </source>
</evidence>
<proteinExistence type="predicted"/>
<evidence type="ECO:0000313" key="5">
    <source>
        <dbReference type="RefSeq" id="XP_020864428.1"/>
    </source>
</evidence>
<feature type="compositionally biased region" description="Basic and acidic residues" evidence="1">
    <location>
        <begin position="1076"/>
        <end position="1085"/>
    </location>
</feature>
<name>A0A6P5M156_PHACI</name>
<evidence type="ECO:0000259" key="2">
    <source>
        <dbReference type="PROSITE" id="PS52052"/>
    </source>
</evidence>
<evidence type="ECO:0000313" key="4">
    <source>
        <dbReference type="RefSeq" id="XP_020864427.1"/>
    </source>
</evidence>
<dbReference type="AlphaFoldDB" id="A0A6P5M156"/>
<keyword evidence="3" id="KW-1185">Reference proteome</keyword>
<feature type="domain" description="PEHE" evidence="2">
    <location>
        <begin position="838"/>
        <end position="967"/>
    </location>
</feature>
<dbReference type="Proteomes" id="UP000515140">
    <property type="component" value="Unplaced"/>
</dbReference>
<dbReference type="CTD" id="151050"/>
<evidence type="ECO:0000313" key="3">
    <source>
        <dbReference type="Proteomes" id="UP000515140"/>
    </source>
</evidence>
<feature type="compositionally biased region" description="Polar residues" evidence="1">
    <location>
        <begin position="477"/>
        <end position="488"/>
    </location>
</feature>
<dbReference type="PANTHER" id="PTHR22443:SF16">
    <property type="entry name" value="KAT8 REGULATORY NSL COMPLEX SUBUNIT 1-LIKE PROTEIN"/>
    <property type="match status" value="1"/>
</dbReference>
<dbReference type="GO" id="GO:0044545">
    <property type="term" value="C:NSL complex"/>
    <property type="evidence" value="ECO:0007669"/>
    <property type="project" value="TreeGrafter"/>
</dbReference>
<feature type="region of interest" description="Disordered" evidence="1">
    <location>
        <begin position="477"/>
        <end position="501"/>
    </location>
</feature>
<protein>
    <submittedName>
        <fullName evidence="4 5">KAT8 regulatory NSL complex subunit 1-like protein isoform X1</fullName>
    </submittedName>
</protein>
<dbReference type="Pfam" id="PF15275">
    <property type="entry name" value="PEHE"/>
    <property type="match status" value="1"/>
</dbReference>
<dbReference type="KEGG" id="pcw:110223330"/>
<gene>
    <name evidence="4 5" type="primary">KANSL1L</name>
</gene>
<dbReference type="GO" id="GO:0035035">
    <property type="term" value="F:histone acetyltransferase binding"/>
    <property type="evidence" value="ECO:0007669"/>
    <property type="project" value="TreeGrafter"/>
</dbReference>
<dbReference type="PANTHER" id="PTHR22443">
    <property type="entry name" value="NON-SPECIFIC LETHAL 1, ISOFORM M"/>
    <property type="match status" value="1"/>
</dbReference>
<feature type="region of interest" description="Disordered" evidence="1">
    <location>
        <begin position="1067"/>
        <end position="1098"/>
    </location>
</feature>
<organism evidence="3 4">
    <name type="scientific">Phascolarctos cinereus</name>
    <name type="common">Koala</name>
    <dbReference type="NCBI Taxonomy" id="38626"/>
    <lineage>
        <taxon>Eukaryota</taxon>
        <taxon>Metazoa</taxon>
        <taxon>Chordata</taxon>
        <taxon>Craniata</taxon>
        <taxon>Vertebrata</taxon>
        <taxon>Euteleostomi</taxon>
        <taxon>Mammalia</taxon>
        <taxon>Metatheria</taxon>
        <taxon>Diprotodontia</taxon>
        <taxon>Phascolarctidae</taxon>
        <taxon>Phascolarctos</taxon>
    </lineage>
</organism>
<dbReference type="RefSeq" id="XP_020864428.1">
    <property type="nucleotide sequence ID" value="XM_021008769.1"/>
</dbReference>
<dbReference type="GeneID" id="110223330"/>
<reference evidence="4 5" key="1">
    <citation type="submission" date="2025-04" db="UniProtKB">
        <authorList>
            <consortium name="RefSeq"/>
        </authorList>
    </citation>
    <scope>IDENTIFICATION</scope>
    <source>
        <tissue evidence="4 5">Spleen</tissue>
    </source>
</reference>
<dbReference type="RefSeq" id="XP_020864427.1">
    <property type="nucleotide sequence ID" value="XM_021008768.1"/>
</dbReference>
<dbReference type="Gene3D" id="6.10.250.3170">
    <property type="match status" value="1"/>
</dbReference>
<dbReference type="InterPro" id="IPR026180">
    <property type="entry name" value="NSL1"/>
</dbReference>
<dbReference type="SMART" id="SM01300">
    <property type="entry name" value="PEHE"/>
    <property type="match status" value="1"/>
</dbReference>
<sequence>MTIVFLELLSEPVGYPFKQQIFEGFLQLPIGVAMTPALREAGMKGRGIHLSSSLSRTMASDTVLCMENPGTVEEKLKGDSIAQINCSVLGFPTPEPSLNTNFVNLKHFGSPQPSKHYQTVFLMSSNSSLNMYSENYKQKKLGDPNCDKLKNVLKNGTSIRLSRICPPNSEDCIKKEPLSETTSQCMADLPGVLDSDVTKVSSVENIKLPNCKWYQKNGVLDKASGAESKKSLLQCAQKKVWPGHTNVLISSPATEKEEEVNARLLHCVSTQKILLSQAKRTQKHLQMLLAKHVVKHCGQQMKFSMKHQSQRMKIFHEPARILDNSFHRCTEIKPEVCISNSENDLWKDTKNGFARCTIAEIQKFALSTAGLLSHVEEGLDSDATDSSSDEDLDEKPIRKSVTVNYSTEWKWLVDRARVGSRWTWLQAQISELEYKIQQLTDIHRQIRATKGAVVLEECQLPKDILKKQIQLTDQGTLLNTTGNSQVPQERQDSLPEQDFEMSPSSPTLLLRNIEKQSAQLTEIINSLIAPLNLSPTSSPLTSKPCKHKQVANGISGSASENLDELSSSSSWLLNQKHIKKRRKDRTRLRSPSLTLMSTAARTRPLQSFHKRKLYRLSPACYWIPKALPSKETQFHNATPMSCMISASTWNNRDHNAKSEILKQHVPELDSSFHSVLSLPSDVPLHLHFETLLKKNEIKGDPAESTLLEDECILSPSTAHITQSTTPWRSGYLPVCKPQTRSETSTQILQGRKKRHFSETALGERNRFEEFTLQHTEPGSHDSFTAVTNINVISRSTQNSSQNSTRRRLRSESSYDIDNIVIPMSLAAPAKLEKLQYKEILTPSWRIVDLQPLEEFHLGEEVEDLSDEVFSLRHKKYEEREQARWSLWEQSKWHRRNSRSQDVQPCCRTLTPRDVLACTRLNSHLSPQPRDLSLQRCKGRYELSPSWVSLQPSQNTIGTQSQAVGVRYYGRYVEGQQRQDLLLKEHHSDVSTVEHCASEAILEFPSEMHGLCVDASPFLNKDQEAKWWERRAFPLKDEEVAFLCQDERNQVERPSSAFPGEVFCSTVSDHSYPPKKQSVDRLEDYKPPGLGLSSLKKNR</sequence>
<accession>A0A6P5M156</accession>
<dbReference type="InterPro" id="IPR029332">
    <property type="entry name" value="PEHE_dom"/>
</dbReference>